<proteinExistence type="predicted"/>
<dbReference type="Proteomes" id="UP000746649">
    <property type="component" value="Unassembled WGS sequence"/>
</dbReference>
<evidence type="ECO:0008006" key="3">
    <source>
        <dbReference type="Google" id="ProtNLM"/>
    </source>
</evidence>
<evidence type="ECO:0000313" key="1">
    <source>
        <dbReference type="EMBL" id="MBJ8382026.1"/>
    </source>
</evidence>
<comment type="caution">
    <text evidence="1">The sequence shown here is derived from an EMBL/GenBank/DDBJ whole genome shotgun (WGS) entry which is preliminary data.</text>
</comment>
<keyword evidence="2" id="KW-1185">Reference proteome</keyword>
<name>A0ABS0ZT80_9ENTR</name>
<sequence>MTKEFVKKQAIASWPEDDIYFSKGISVLTRFFIKLEPGVDYLFINLDNYTLASFFRSFSQLSKSGYQLIIISSHRLLPLAFFWFLKYKTVSAIFESRCSLNDFIRGMDTVASGRQIAWPHPGPARLLSSRDVLLLRHYLEGGSMDYLQEKHSRAYSTLQGWKASVARKFKVKKIEHLLVLH</sequence>
<protein>
    <recommendedName>
        <fullName evidence="3">Vi polysaccharide biosynthesis protein TviA</fullName>
    </recommendedName>
</protein>
<dbReference type="RefSeq" id="WP_042287095.1">
    <property type="nucleotide sequence ID" value="NZ_CABLBY010000004.1"/>
</dbReference>
<dbReference type="EMBL" id="JADWND010000006">
    <property type="protein sequence ID" value="MBJ8382026.1"/>
    <property type="molecule type" value="Genomic_DNA"/>
</dbReference>
<gene>
    <name evidence="1" type="ORF">I6M88_13750</name>
</gene>
<organism evidence="1 2">
    <name type="scientific">Citrobacter sedlakii</name>
    <dbReference type="NCBI Taxonomy" id="67826"/>
    <lineage>
        <taxon>Bacteria</taxon>
        <taxon>Pseudomonadati</taxon>
        <taxon>Pseudomonadota</taxon>
        <taxon>Gammaproteobacteria</taxon>
        <taxon>Enterobacterales</taxon>
        <taxon>Enterobacteriaceae</taxon>
        <taxon>Citrobacter</taxon>
        <taxon>Citrobacter freundii complex</taxon>
    </lineage>
</organism>
<reference evidence="1 2" key="1">
    <citation type="submission" date="2020-11" db="EMBL/GenBank/DDBJ databases">
        <title>Enhanced detection system for hospital associated transmission using whole genome sequencing surveillance.</title>
        <authorList>
            <person name="Harrison L.H."/>
            <person name="Van Tyne D."/>
            <person name="Marsh J.W."/>
            <person name="Griffith M.P."/>
            <person name="Snyder D.J."/>
            <person name="Cooper V.S."/>
            <person name="Mustapha M."/>
        </authorList>
    </citation>
    <scope>NUCLEOTIDE SEQUENCE [LARGE SCALE GENOMIC DNA]</scope>
    <source>
        <strain evidence="1 2">CB00117</strain>
    </source>
</reference>
<evidence type="ECO:0000313" key="2">
    <source>
        <dbReference type="Proteomes" id="UP000746649"/>
    </source>
</evidence>
<accession>A0ABS0ZT80</accession>